<organism evidence="2 3">
    <name type="scientific">Ignatzschineria rhizosphaerae</name>
    <dbReference type="NCBI Taxonomy" id="2923279"/>
    <lineage>
        <taxon>Bacteria</taxon>
        <taxon>Pseudomonadati</taxon>
        <taxon>Pseudomonadota</taxon>
        <taxon>Gammaproteobacteria</taxon>
        <taxon>Cardiobacteriales</taxon>
        <taxon>Ignatzschineriaceae</taxon>
        <taxon>Ignatzschineria</taxon>
    </lineage>
</organism>
<dbReference type="RefSeq" id="WP_242148900.1">
    <property type="nucleotide sequence ID" value="NZ_CP093379.1"/>
</dbReference>
<evidence type="ECO:0000313" key="3">
    <source>
        <dbReference type="Proteomes" id="UP000829542"/>
    </source>
</evidence>
<evidence type="ECO:0008006" key="4">
    <source>
        <dbReference type="Google" id="ProtNLM"/>
    </source>
</evidence>
<dbReference type="EMBL" id="CP093379">
    <property type="protein sequence ID" value="UNM96025.1"/>
    <property type="molecule type" value="Genomic_DNA"/>
</dbReference>
<reference evidence="2 3" key="1">
    <citation type="submission" date="2022-03" db="EMBL/GenBank/DDBJ databases">
        <title>Ignatzschineria rhizosphaerae HR5S32.</title>
        <authorList>
            <person name="Sun J.Q."/>
            <person name="Feng J.Y."/>
        </authorList>
    </citation>
    <scope>NUCLEOTIDE SEQUENCE [LARGE SCALE GENOMIC DNA]</scope>
    <source>
        <strain evidence="2 3">HR5S32</strain>
    </source>
</reference>
<evidence type="ECO:0000313" key="2">
    <source>
        <dbReference type="EMBL" id="UNM96025.1"/>
    </source>
</evidence>
<proteinExistence type="predicted"/>
<accession>A0ABY3X2A8</accession>
<sequence>MMKPFTKSILSIGAGILLFSSASLAYAQCTRVPNSGAASAYDIFSYSLATSQGGGGNAGQAQFNYGVLMDCRAGSQINIVTSSLVTANNGFRRFLNTYNMLEIGGLFTLQC</sequence>
<keyword evidence="1" id="KW-0732">Signal</keyword>
<name>A0ABY3X2A8_9GAMM</name>
<protein>
    <recommendedName>
        <fullName evidence="4">Fimbrial protein</fullName>
    </recommendedName>
</protein>
<keyword evidence="3" id="KW-1185">Reference proteome</keyword>
<feature type="signal peptide" evidence="1">
    <location>
        <begin position="1"/>
        <end position="25"/>
    </location>
</feature>
<dbReference type="Proteomes" id="UP000829542">
    <property type="component" value="Chromosome"/>
</dbReference>
<gene>
    <name evidence="2" type="ORF">MMG00_12615</name>
</gene>
<evidence type="ECO:0000256" key="1">
    <source>
        <dbReference type="SAM" id="SignalP"/>
    </source>
</evidence>
<feature type="chain" id="PRO_5046093014" description="Fimbrial protein" evidence="1">
    <location>
        <begin position="26"/>
        <end position="111"/>
    </location>
</feature>